<feature type="binding site" evidence="16">
    <location>
        <position position="619"/>
    </location>
    <ligand>
        <name>ATP</name>
        <dbReference type="ChEBI" id="CHEBI:30616"/>
    </ligand>
</feature>
<evidence type="ECO:0000256" key="17">
    <source>
        <dbReference type="PIRSR" id="PIRSR606539-3"/>
    </source>
</evidence>
<dbReference type="PANTHER" id="PTHR24092:SF150">
    <property type="entry name" value="PHOSPHOLIPID-TRANSPORTING ATPASE"/>
    <property type="match status" value="1"/>
</dbReference>
<keyword evidence="6 16" id="KW-0067">ATP-binding</keyword>
<dbReference type="SUPFAM" id="SSF81665">
    <property type="entry name" value="Calcium ATPase, transmembrane domain M"/>
    <property type="match status" value="1"/>
</dbReference>
<accession>A0A8J8P5T5</accession>
<feature type="binding site" evidence="17">
    <location>
        <position position="740"/>
    </location>
    <ligand>
        <name>Mg(2+)</name>
        <dbReference type="ChEBI" id="CHEBI:18420"/>
    </ligand>
</feature>
<dbReference type="AlphaFoldDB" id="A0A8J8P5T5"/>
<feature type="binding site" evidence="17">
    <location>
        <position position="293"/>
    </location>
    <ligand>
        <name>Mg(2+)</name>
        <dbReference type="ChEBI" id="CHEBI:18420"/>
    </ligand>
</feature>
<evidence type="ECO:0000256" key="3">
    <source>
        <dbReference type="ARBA" id="ARBA00022692"/>
    </source>
</evidence>
<dbReference type="InterPro" id="IPR036412">
    <property type="entry name" value="HAD-like_sf"/>
</dbReference>
<proteinExistence type="inferred from homology"/>
<dbReference type="NCBIfam" id="TIGR01652">
    <property type="entry name" value="ATPase-Plipid"/>
    <property type="match status" value="1"/>
</dbReference>
<feature type="transmembrane region" description="Helical" evidence="18">
    <location>
        <begin position="793"/>
        <end position="814"/>
    </location>
</feature>
<dbReference type="Gene3D" id="2.70.150.10">
    <property type="entry name" value="Calcium-transporting ATPase, cytoplasmic transduction domain A"/>
    <property type="match status" value="1"/>
</dbReference>
<dbReference type="InterPro" id="IPR008250">
    <property type="entry name" value="ATPase_P-typ_transduc_dom_A_sf"/>
</dbReference>
<dbReference type="InterPro" id="IPR023214">
    <property type="entry name" value="HAD_sf"/>
</dbReference>
<dbReference type="InterPro" id="IPR006539">
    <property type="entry name" value="P-type_ATPase_IV"/>
</dbReference>
<dbReference type="InterPro" id="IPR023299">
    <property type="entry name" value="ATPase_P-typ_cyto_dom_N"/>
</dbReference>
<dbReference type="GO" id="GO:0005524">
    <property type="term" value="F:ATP binding"/>
    <property type="evidence" value="ECO:0007669"/>
    <property type="project" value="UniProtKB-UniRule"/>
</dbReference>
<keyword evidence="12" id="KW-0739">Sodium transport</keyword>
<dbReference type="Proteomes" id="UP000785679">
    <property type="component" value="Unassembled WGS sequence"/>
</dbReference>
<dbReference type="EMBL" id="RRYP01001080">
    <property type="protein sequence ID" value="TNV86439.1"/>
    <property type="molecule type" value="Genomic_DNA"/>
</dbReference>
<keyword evidence="12" id="KW-0406">Ion transport</keyword>
<feature type="binding site" evidence="16">
    <location>
        <position position="291"/>
    </location>
    <ligand>
        <name>ATP</name>
        <dbReference type="ChEBI" id="CHEBI:30616"/>
    </ligand>
</feature>
<evidence type="ECO:0000256" key="9">
    <source>
        <dbReference type="ARBA" id="ARBA00022989"/>
    </source>
</evidence>
<dbReference type="PANTHER" id="PTHR24092">
    <property type="entry name" value="PROBABLE PHOSPHOLIPID-TRANSPORTING ATPASE"/>
    <property type="match status" value="1"/>
</dbReference>
<dbReference type="OrthoDB" id="377733at2759"/>
<dbReference type="InterPro" id="IPR023298">
    <property type="entry name" value="ATPase_P-typ_TM_dom_sf"/>
</dbReference>
<dbReference type="InterPro" id="IPR044492">
    <property type="entry name" value="P_typ_ATPase_HD_dom"/>
</dbReference>
<dbReference type="Gene3D" id="3.40.1110.10">
    <property type="entry name" value="Calcium-transporting ATPase, cytoplasmic domain N"/>
    <property type="match status" value="1"/>
</dbReference>
<dbReference type="SFLD" id="SFLDG00002">
    <property type="entry name" value="C1.7:_P-type_atpase_like"/>
    <property type="match status" value="1"/>
</dbReference>
<keyword evidence="11 18" id="KW-0472">Membrane</keyword>
<evidence type="ECO:0000256" key="10">
    <source>
        <dbReference type="ARBA" id="ARBA00023053"/>
    </source>
</evidence>
<keyword evidence="10" id="KW-0915">Sodium</keyword>
<feature type="transmembrane region" description="Helical" evidence="18">
    <location>
        <begin position="826"/>
        <end position="846"/>
    </location>
</feature>
<organism evidence="20 21">
    <name type="scientific">Halteria grandinella</name>
    <dbReference type="NCBI Taxonomy" id="5974"/>
    <lineage>
        <taxon>Eukaryota</taxon>
        <taxon>Sar</taxon>
        <taxon>Alveolata</taxon>
        <taxon>Ciliophora</taxon>
        <taxon>Intramacronucleata</taxon>
        <taxon>Spirotrichea</taxon>
        <taxon>Stichotrichia</taxon>
        <taxon>Sporadotrichida</taxon>
        <taxon>Halteriidae</taxon>
        <taxon>Halteria</taxon>
    </lineage>
</organism>
<dbReference type="FunFam" id="3.40.50.1000:FF:000001">
    <property type="entry name" value="Phospholipid-transporting ATPase IC"/>
    <property type="match status" value="1"/>
</dbReference>
<dbReference type="Pfam" id="PF16212">
    <property type="entry name" value="PhoLip_ATPase_C"/>
    <property type="match status" value="1"/>
</dbReference>
<comment type="caution">
    <text evidence="20">The sequence shown here is derived from an EMBL/GenBank/DDBJ whole genome shotgun (WGS) entry which is preliminary data.</text>
</comment>
<dbReference type="PROSITE" id="PS00154">
    <property type="entry name" value="ATPASE_E1_E2"/>
    <property type="match status" value="1"/>
</dbReference>
<feature type="binding site" evidence="16">
    <location>
        <position position="293"/>
    </location>
    <ligand>
        <name>ATP</name>
        <dbReference type="ChEBI" id="CHEBI:30616"/>
    </ligand>
</feature>
<protein>
    <recommendedName>
        <fullName evidence="18">Phospholipid-transporting ATPase</fullName>
        <ecNumber evidence="18">7.6.2.1</ecNumber>
    </recommendedName>
</protein>
<feature type="binding site" evidence="16">
    <location>
        <position position="715"/>
    </location>
    <ligand>
        <name>ATP</name>
        <dbReference type="ChEBI" id="CHEBI:30616"/>
    </ligand>
</feature>
<feature type="binding site" evidence="16">
    <location>
        <position position="479"/>
    </location>
    <ligand>
        <name>ATP</name>
        <dbReference type="ChEBI" id="CHEBI:30616"/>
    </ligand>
</feature>
<dbReference type="SFLD" id="SFLDS00003">
    <property type="entry name" value="Haloacid_Dehalogenase"/>
    <property type="match status" value="1"/>
</dbReference>
<comment type="similarity">
    <text evidence="2 18">Belongs to the cation transport ATPase (P-type) (TC 3.A.3) family. Type IV subfamily.</text>
</comment>
<evidence type="ECO:0000313" key="21">
    <source>
        <dbReference type="Proteomes" id="UP000785679"/>
    </source>
</evidence>
<feature type="transmembrane region" description="Helical" evidence="18">
    <location>
        <begin position="179"/>
        <end position="202"/>
    </location>
</feature>
<dbReference type="EC" id="7.6.2.1" evidence="18"/>
<feature type="binding site" evidence="16">
    <location>
        <position position="739"/>
    </location>
    <ligand>
        <name>ATP</name>
        <dbReference type="ChEBI" id="CHEBI:30616"/>
    </ligand>
</feature>
<keyword evidence="4 17" id="KW-0479">Metal-binding</keyword>
<dbReference type="GO" id="GO:0005886">
    <property type="term" value="C:plasma membrane"/>
    <property type="evidence" value="ECO:0007669"/>
    <property type="project" value="TreeGrafter"/>
</dbReference>
<keyword evidence="21" id="KW-1185">Reference proteome</keyword>
<dbReference type="InterPro" id="IPR001757">
    <property type="entry name" value="P_typ_ATPase"/>
</dbReference>
<dbReference type="SFLD" id="SFLDF00027">
    <property type="entry name" value="p-type_atpase"/>
    <property type="match status" value="1"/>
</dbReference>
<sequence length="967" mass="110003">MRYRADKETNSQPVYIIKDGAYVKSRSDEIMVGDLVKVTEDEMFAADLILLASSHDGGFCFIQTSSLDGEKNLKKRSRPKDLDKHLPNLCEPSRLAQIAEIVSEMPNAELYAYTGKMTFQQTQTVSLNATQLLLKGSKLKNTDWVVGFAIFTGDDSKLMMNSQKVRFKQSKMEVRMNSLVLYIILVQIVLCLIISIVGSFWYRNEDDRIKYLYFPFDVNVNGVIAFFSYFLLFNTLLPISLIVTLEIVKVIQSLYIMNDYQMYSQERMKFANVSSTSIVEELGQIDYIFSDKTGTLTRNVMEFKLLHVGGTLFGDPADLEPSVPSATTTVVPDHERHVTHADTKSGVEYSFNSIPLDKTLRNEIYTELNYPVVSSNGKIRLNFKTQRDLVLEFFKVLSLAHECVPETIKKEDGSKVTFYQGPSPDEVTLVDFAKYQGFDFRETSDVQIKLAVAPHIMQASGTQANGEITQYEVFRRMEFNSDRKRMSIIVRDPLDGHIKVFTKGADSIIKDRLDTKQIDVNMMQGIDHFLSKASMKGLRTLLMGMRVLDQSEYDAFTQEVAAAEKDIMNRERLLAGIYDRFERGLVLLGATAVEDRLQDNVPETINDLQDAGIKIWMLTGDKLETAENIGFSCKLLKNDMIVWKISNKAEVEDVCSVIKVQENQLLIKQEVKRGMLVEAGALNMILANMEYKKNFLKISKTCEAVICCRVSPSQKADVVRLIKQDDEEAVTLAIGDGANDVSMIMEAHIGVGLYGNEGMRAVQSGDFALTDFQHLWRLILVHGRWNYMRNAELILYFFYKNMVFTLPQFMFAYVSGYSGQTIYDDYYITCYNMVFTALPLLAKAILDQDVNANEKAMDIKPLLTKLYYVGQKSTIFNWTNYLIWIFTGTAHSLIIFILPYFAYSKTIMLNTGQGSDLWSFSITSFTSIIFIVNLKLMVQMKYFTTLNFVTIIILSLGIYYARAICTI</sequence>
<dbReference type="Pfam" id="PF13246">
    <property type="entry name" value="Cation_ATPase"/>
    <property type="match status" value="1"/>
</dbReference>
<feature type="transmembrane region" description="Helical" evidence="18">
    <location>
        <begin position="881"/>
        <end position="902"/>
    </location>
</feature>
<feature type="binding site" evidence="17">
    <location>
        <position position="291"/>
    </location>
    <ligand>
        <name>Mg(2+)</name>
        <dbReference type="ChEBI" id="CHEBI:18420"/>
    </ligand>
</feature>
<comment type="subcellular location">
    <subcellularLocation>
        <location evidence="1 18">Membrane</location>
        <topology evidence="1 18">Multi-pass membrane protein</topology>
    </subcellularLocation>
</comment>
<dbReference type="SUPFAM" id="SSF56784">
    <property type="entry name" value="HAD-like"/>
    <property type="match status" value="1"/>
</dbReference>
<comment type="cofactor">
    <cofactor evidence="17">
        <name>Mg(2+)</name>
        <dbReference type="ChEBI" id="CHEBI:18420"/>
    </cofactor>
</comment>
<dbReference type="PRINTS" id="PR00119">
    <property type="entry name" value="CATATPASE"/>
</dbReference>
<evidence type="ECO:0000256" key="2">
    <source>
        <dbReference type="ARBA" id="ARBA00008109"/>
    </source>
</evidence>
<feature type="binding site" evidence="17">
    <location>
        <position position="736"/>
    </location>
    <ligand>
        <name>Mg(2+)</name>
        <dbReference type="ChEBI" id="CHEBI:18420"/>
    </ligand>
</feature>
<name>A0A8J8P5T5_HALGN</name>
<feature type="binding site" evidence="16">
    <location>
        <position position="426"/>
    </location>
    <ligand>
        <name>ATP</name>
        <dbReference type="ChEBI" id="CHEBI:30616"/>
    </ligand>
</feature>
<dbReference type="GO" id="GO:0008554">
    <property type="term" value="F:P-type sodium transporter activity"/>
    <property type="evidence" value="ECO:0007669"/>
    <property type="project" value="UniProtKB-EC"/>
</dbReference>
<feature type="binding site" evidence="16">
    <location>
        <position position="292"/>
    </location>
    <ligand>
        <name>ATP</name>
        <dbReference type="ChEBI" id="CHEBI:30616"/>
    </ligand>
</feature>
<keyword evidence="12" id="KW-0813">Transport</keyword>
<feature type="binding site" evidence="16">
    <location>
        <position position="620"/>
    </location>
    <ligand>
        <name>ATP</name>
        <dbReference type="ChEBI" id="CHEBI:30616"/>
    </ligand>
</feature>
<dbReference type="FunFam" id="3.40.50.1000:FF:000084">
    <property type="entry name" value="Phospholipid-transporting ATPase"/>
    <property type="match status" value="1"/>
</dbReference>
<evidence type="ECO:0000256" key="5">
    <source>
        <dbReference type="ARBA" id="ARBA00022741"/>
    </source>
</evidence>
<dbReference type="SUPFAM" id="SSF81653">
    <property type="entry name" value="Calcium ATPase, transduction domain A"/>
    <property type="match status" value="1"/>
</dbReference>
<evidence type="ECO:0000256" key="1">
    <source>
        <dbReference type="ARBA" id="ARBA00004141"/>
    </source>
</evidence>
<feature type="active site" description="4-aspartylphosphate intermediate" evidence="15">
    <location>
        <position position="291"/>
    </location>
</feature>
<dbReference type="InterPro" id="IPR032630">
    <property type="entry name" value="P_typ_ATPase_c"/>
</dbReference>
<dbReference type="NCBIfam" id="TIGR01494">
    <property type="entry name" value="ATPase_P-type"/>
    <property type="match status" value="1"/>
</dbReference>
<feature type="binding site" evidence="16">
    <location>
        <position position="709"/>
    </location>
    <ligand>
        <name>ATP</name>
        <dbReference type="ChEBI" id="CHEBI:30616"/>
    </ligand>
</feature>
<feature type="domain" description="P-type ATPase C-terminal" evidence="19">
    <location>
        <begin position="762"/>
        <end position="961"/>
    </location>
</feature>
<evidence type="ECO:0000256" key="16">
    <source>
        <dbReference type="PIRSR" id="PIRSR606539-2"/>
    </source>
</evidence>
<evidence type="ECO:0000256" key="15">
    <source>
        <dbReference type="PIRSR" id="PIRSR606539-1"/>
    </source>
</evidence>
<gene>
    <name evidence="20" type="ORF">FGO68_gene8068</name>
</gene>
<comment type="catalytic activity">
    <reaction evidence="14">
        <text>Na(+)(in) + ATP + H2O = Na(+)(out) + ADP + phosphate + H(+)</text>
        <dbReference type="Rhea" id="RHEA:14633"/>
        <dbReference type="ChEBI" id="CHEBI:15377"/>
        <dbReference type="ChEBI" id="CHEBI:15378"/>
        <dbReference type="ChEBI" id="CHEBI:29101"/>
        <dbReference type="ChEBI" id="CHEBI:30616"/>
        <dbReference type="ChEBI" id="CHEBI:43474"/>
        <dbReference type="ChEBI" id="CHEBI:456216"/>
        <dbReference type="EC" id="7.2.2.3"/>
    </reaction>
    <physiologicalReaction direction="left-to-right" evidence="14">
        <dbReference type="Rhea" id="RHEA:14634"/>
    </physiologicalReaction>
</comment>
<dbReference type="SUPFAM" id="SSF81660">
    <property type="entry name" value="Metal cation-transporting ATPase, ATP-binding domain N"/>
    <property type="match status" value="1"/>
</dbReference>
<keyword evidence="3 18" id="KW-0812">Transmembrane</keyword>
<dbReference type="GO" id="GO:0016887">
    <property type="term" value="F:ATP hydrolysis activity"/>
    <property type="evidence" value="ECO:0007669"/>
    <property type="project" value="InterPro"/>
</dbReference>
<keyword evidence="5 16" id="KW-0547">Nucleotide-binding</keyword>
<feature type="binding site" evidence="16">
    <location>
        <position position="621"/>
    </location>
    <ligand>
        <name>ATP</name>
        <dbReference type="ChEBI" id="CHEBI:30616"/>
    </ligand>
</feature>
<evidence type="ECO:0000256" key="4">
    <source>
        <dbReference type="ARBA" id="ARBA00022723"/>
    </source>
</evidence>
<feature type="transmembrane region" description="Helical" evidence="18">
    <location>
        <begin position="222"/>
        <end position="248"/>
    </location>
</feature>
<dbReference type="Gene3D" id="3.40.50.1000">
    <property type="entry name" value="HAD superfamily/HAD-like"/>
    <property type="match status" value="1"/>
</dbReference>
<dbReference type="InterPro" id="IPR018303">
    <property type="entry name" value="ATPase_P-typ_P_site"/>
</dbReference>
<feature type="binding site" evidence="16">
    <location>
        <position position="539"/>
    </location>
    <ligand>
        <name>ATP</name>
        <dbReference type="ChEBI" id="CHEBI:30616"/>
    </ligand>
</feature>
<evidence type="ECO:0000256" key="18">
    <source>
        <dbReference type="RuleBase" id="RU362033"/>
    </source>
</evidence>
<dbReference type="GO" id="GO:0000287">
    <property type="term" value="F:magnesium ion binding"/>
    <property type="evidence" value="ECO:0007669"/>
    <property type="project" value="UniProtKB-UniRule"/>
</dbReference>
<reference evidence="20" key="1">
    <citation type="submission" date="2019-06" db="EMBL/GenBank/DDBJ databases">
        <authorList>
            <person name="Zheng W."/>
        </authorList>
    </citation>
    <scope>NUCLEOTIDE SEQUENCE</scope>
    <source>
        <strain evidence="20">QDHG01</strain>
    </source>
</reference>
<evidence type="ECO:0000256" key="11">
    <source>
        <dbReference type="ARBA" id="ARBA00023136"/>
    </source>
</evidence>
<comment type="catalytic activity">
    <reaction evidence="13 18">
        <text>ATP + H2O + phospholipidSide 1 = ADP + phosphate + phospholipidSide 2.</text>
        <dbReference type="EC" id="7.6.2.1"/>
    </reaction>
</comment>
<feature type="binding site" evidence="16">
    <location>
        <position position="740"/>
    </location>
    <ligand>
        <name>ATP</name>
        <dbReference type="ChEBI" id="CHEBI:30616"/>
    </ligand>
</feature>
<feature type="transmembrane region" description="Helical" evidence="18">
    <location>
        <begin position="917"/>
        <end position="936"/>
    </location>
</feature>
<evidence type="ECO:0000256" key="12">
    <source>
        <dbReference type="ARBA" id="ARBA00023201"/>
    </source>
</evidence>
<evidence type="ECO:0000256" key="8">
    <source>
        <dbReference type="ARBA" id="ARBA00022967"/>
    </source>
</evidence>
<evidence type="ECO:0000256" key="6">
    <source>
        <dbReference type="ARBA" id="ARBA00022840"/>
    </source>
</evidence>
<keyword evidence="8 18" id="KW-1278">Translocase</keyword>
<evidence type="ECO:0000259" key="19">
    <source>
        <dbReference type="Pfam" id="PF16212"/>
    </source>
</evidence>
<evidence type="ECO:0000313" key="20">
    <source>
        <dbReference type="EMBL" id="TNV86439.1"/>
    </source>
</evidence>
<evidence type="ECO:0000256" key="13">
    <source>
        <dbReference type="ARBA" id="ARBA00034036"/>
    </source>
</evidence>
<keyword evidence="9 18" id="KW-1133">Transmembrane helix</keyword>
<dbReference type="GO" id="GO:0045332">
    <property type="term" value="P:phospholipid translocation"/>
    <property type="evidence" value="ECO:0007669"/>
    <property type="project" value="TreeGrafter"/>
</dbReference>
<dbReference type="GO" id="GO:0140326">
    <property type="term" value="F:ATPase-coupled intramembrane lipid transporter activity"/>
    <property type="evidence" value="ECO:0007669"/>
    <property type="project" value="UniProtKB-EC"/>
</dbReference>
<evidence type="ECO:0000256" key="14">
    <source>
        <dbReference type="ARBA" id="ARBA00049499"/>
    </source>
</evidence>
<feature type="transmembrane region" description="Helical" evidence="18">
    <location>
        <begin position="943"/>
        <end position="961"/>
    </location>
</feature>
<feature type="binding site" evidence="16">
    <location>
        <position position="503"/>
    </location>
    <ligand>
        <name>ATP</name>
        <dbReference type="ChEBI" id="CHEBI:30616"/>
    </ligand>
</feature>
<keyword evidence="7 17" id="KW-0460">Magnesium</keyword>
<evidence type="ECO:0000256" key="7">
    <source>
        <dbReference type="ARBA" id="ARBA00022842"/>
    </source>
</evidence>